<evidence type="ECO:0000313" key="2">
    <source>
        <dbReference type="EMBL" id="THF78741.1"/>
    </source>
</evidence>
<dbReference type="RefSeq" id="WP_136370329.1">
    <property type="nucleotide sequence ID" value="NZ_SSOB01000015.1"/>
</dbReference>
<feature type="signal peptide" evidence="1">
    <location>
        <begin position="1"/>
        <end position="36"/>
    </location>
</feature>
<keyword evidence="1" id="KW-0732">Signal</keyword>
<accession>A0A4V3WF32</accession>
<feature type="chain" id="PRO_5020412621" description="LamG-like jellyroll fold domain-containing protein" evidence="1">
    <location>
        <begin position="37"/>
        <end position="1744"/>
    </location>
</feature>
<keyword evidence="3" id="KW-1185">Reference proteome</keyword>
<dbReference type="Proteomes" id="UP000310636">
    <property type="component" value="Unassembled WGS sequence"/>
</dbReference>
<comment type="caution">
    <text evidence="2">The sequence shown here is derived from an EMBL/GenBank/DDBJ whole genome shotgun (WGS) entry which is preliminary data.</text>
</comment>
<sequence>MGNVVRKKLAALTAALVLLMVLAPLTGAIGSGKAEAAGEQTVLYRDGFEDGFGDWTAAYGTPSSSAVRTHNGASSYAMDEDRDGLQRVWSSPVNGVAVVWFYDNASDMSLQAAAFADQSTTNVALGVFSATSATHYVYRVGSAFTATDVERTTGWHSFVFDYTSGTDVKLYIDRKLVQQSTSATALTRISLGDFWDSHTAAGSYFDDVSILAALPWEPAQLTPAATASAPELWLNEGFEDGFARWTTKHGTPSADTSVYRSGSSSYELDEDKDAIEFRTAAKLNKVAVVWMYDDLAVTPRAMAYADTYTSALSIIGLGLNAELSTSHYVYRIGTQETVSAVARTTGWHSLAFDYRSGSGVKLYIDGTLVVSGSEETGFKRIAVGDYWEDGRAGGVRFDDVTVQDWLPGETPKVTAAIDLEFSDSFENGFNSWTAAAGTPSMSQAQAHAGSRSYALDQDTDVIQLSLSAVANRAVTVWFYDDAADTSAQALAFADGNASSVALGVNTPTSTSQYIYRIGSVYTASGIARTTGWHSFGFDYRSGNGVTLYIDGAVVITSTAETSFKRIALGDYWAGSTGAFYYDDVSIGTSFEWETAASNPGAGFAEDFEQGTSAWTTLYGTPVVAPGRAYTGIRSYVLDEDLDAVEYDLPAAVQQTAVIRFYDPGSGDSQAMAYADGPLAQIGLGLDTSVSAGEYVFQAGGLTATTGISRTAGWHSLGFDYRSGVGVTLYIDGNEVAARTEESSLQRIALGDFQVGTVSDASFDAVQIGDYLPWETFLDSFEQGFGAWTTVSGTASTSTAHAHSGASSYAVDQDTDVIQISLSGLLNKTALVWFYDDAADTSASVMAFADGNSSTVALGVNTSTSPTQYAYRIGSTYTASGVTRTTGWHSFGFDYRSGTAVRLYIDGQQVADSTAEKSFKRIALGDYWTGSTAAVYFDDVRISDYFPWETAAAPYAPSAVSVADAFGFEAEGAWNSEAYVLEDNPTFKESQLIVSQTGSLSELNDGVSLSTEYVEQGTYSGRWANHPYYPTISTRDVPPDWSAYNSVSYSVYSEEATNETVTMLVFSDNPATYWKEFYSYTFHVDWTGWKSFELPFAAFSAYGDPAGWNSVQAIHFSTKAFDAQPNPNTVLYLDDISLHDRSEGELITLLAGLGGAPNDTVNYIVRYPENAGFENMRLDDYLLYVRNTLEYPSASPGRQLELASDNEALLLKYGTVSAAVYAPGQFVDTQSRIATVHDMVFDESVMNHPYSELETASPDPILYEPYWRTERALYGYYPKFNPNQVSIAPDGSRYIKVGNSRIETYNQEKDLWLELNIDPVYESYASEELGWSQFRHRDDAAYNDVNIRFDNDGDAYILAVIQRILDDGSRGEFASLLLHSRDGMKTWQVYRLPQKFAKFENMEANNQAALDRPPVITMHNGFVNTNDQGAYLLLPSKNVDGTLDLSEQIKYAEGVIDTSTKHSGDSNIAVTRGGKVYLIYGVMELENAPPIPDNHPASSVSWTKGSTTYYSKNGVPEYAVVYDLQTKQLSSPVFVGFGGSALDNHNWPVLSVDSEGTLHAFLNGHHDPVMYAASTSSEDISSWTIPEMVGTANSYASTVIDANDTVYLIARDSARGYKFDLTLYRKKAGQSWEPVKFLVQRSRSFYEVWNQKLSLDPYTGRLYLTYYSQSRQVQIYKDEYDAFQYMWPDRQMLTDPAGVNTPSGTTGTATKQYQTLNLKPSEPVTLISDDGGDTWHLAVSEDFAE</sequence>
<dbReference type="InterPro" id="IPR013320">
    <property type="entry name" value="ConA-like_dom_sf"/>
</dbReference>
<dbReference type="SUPFAM" id="SSF49785">
    <property type="entry name" value="Galactose-binding domain-like"/>
    <property type="match status" value="1"/>
</dbReference>
<dbReference type="OrthoDB" id="9760240at2"/>
<dbReference type="Pfam" id="PF15892">
    <property type="entry name" value="BNR_4"/>
    <property type="match status" value="1"/>
</dbReference>
<dbReference type="SUPFAM" id="SSF50939">
    <property type="entry name" value="Sialidases"/>
    <property type="match status" value="1"/>
</dbReference>
<organism evidence="2 3">
    <name type="scientific">Cohnella fermenti</name>
    <dbReference type="NCBI Taxonomy" id="2565925"/>
    <lineage>
        <taxon>Bacteria</taxon>
        <taxon>Bacillati</taxon>
        <taxon>Bacillota</taxon>
        <taxon>Bacilli</taxon>
        <taxon>Bacillales</taxon>
        <taxon>Paenibacillaceae</taxon>
        <taxon>Cohnella</taxon>
    </lineage>
</organism>
<dbReference type="InterPro" id="IPR036278">
    <property type="entry name" value="Sialidase_sf"/>
</dbReference>
<proteinExistence type="predicted"/>
<protein>
    <recommendedName>
        <fullName evidence="4">LamG-like jellyroll fold domain-containing protein</fullName>
    </recommendedName>
</protein>
<name>A0A4V3WF32_9BACL</name>
<dbReference type="Gene3D" id="2.60.120.200">
    <property type="match status" value="4"/>
</dbReference>
<evidence type="ECO:0000313" key="3">
    <source>
        <dbReference type="Proteomes" id="UP000310636"/>
    </source>
</evidence>
<gene>
    <name evidence="2" type="ORF">E6C55_13530</name>
</gene>
<dbReference type="SUPFAM" id="SSF49899">
    <property type="entry name" value="Concanavalin A-like lectins/glucanases"/>
    <property type="match status" value="2"/>
</dbReference>
<dbReference type="InterPro" id="IPR008979">
    <property type="entry name" value="Galactose-bd-like_sf"/>
</dbReference>
<evidence type="ECO:0000256" key="1">
    <source>
        <dbReference type="SAM" id="SignalP"/>
    </source>
</evidence>
<reference evidence="2 3" key="1">
    <citation type="submission" date="2019-04" db="EMBL/GenBank/DDBJ databases">
        <title>Cohnella sp. nov. isolated from preserved vegetables.</title>
        <authorList>
            <person name="Lin S.-Y."/>
            <person name="Hung M.-H."/>
            <person name="Young C.-C."/>
        </authorList>
    </citation>
    <scope>NUCLEOTIDE SEQUENCE [LARGE SCALE GENOMIC DNA]</scope>
    <source>
        <strain evidence="2 3">CC-MHH1044</strain>
    </source>
</reference>
<dbReference type="EMBL" id="SSOB01000015">
    <property type="protein sequence ID" value="THF78741.1"/>
    <property type="molecule type" value="Genomic_DNA"/>
</dbReference>
<dbReference type="Gene3D" id="2.60.120.430">
    <property type="entry name" value="Galactose-binding lectin"/>
    <property type="match status" value="1"/>
</dbReference>
<evidence type="ECO:0008006" key="4">
    <source>
        <dbReference type="Google" id="ProtNLM"/>
    </source>
</evidence>